<sequence>MKKIGYYAGWGDRRACGTNVAPEQIDWTGFTGVHFAFATISQSMQIQLADEDVPLLKQLVAQKSSHPSMQVIIAVGGWDFSELQPTRDLFSLMIASSSTRATFISSVKAFLTQFNLDGIDIDFGEPQILLMHKSGVEISIEYPSAIERAAPATDTPNLTSFFQEMRTALGTKIISCATPAGFWFLRGFEINKIAKSVSYLNMMSYDYHGPWDTNVTDQAPVTNPHTSIRDMRDSALLYIRAGIDLSIGTLSNALFIPISVMLIMMQ</sequence>
<evidence type="ECO:0000313" key="4">
    <source>
        <dbReference type="Proteomes" id="UP001556367"/>
    </source>
</evidence>
<gene>
    <name evidence="3" type="ORF">HGRIS_006654</name>
</gene>
<dbReference type="Gene3D" id="3.20.20.80">
    <property type="entry name" value="Glycosidases"/>
    <property type="match status" value="1"/>
</dbReference>
<dbReference type="SUPFAM" id="SSF51445">
    <property type="entry name" value="(Trans)glycosidases"/>
    <property type="match status" value="1"/>
</dbReference>
<keyword evidence="1" id="KW-0812">Transmembrane</keyword>
<evidence type="ECO:0000259" key="2">
    <source>
        <dbReference type="PROSITE" id="PS51910"/>
    </source>
</evidence>
<keyword evidence="1" id="KW-1133">Transmembrane helix</keyword>
<dbReference type="EMBL" id="JASNQZ010000010">
    <property type="protein sequence ID" value="KAL0952377.1"/>
    <property type="molecule type" value="Genomic_DNA"/>
</dbReference>
<dbReference type="PANTHER" id="PTHR11177">
    <property type="entry name" value="CHITINASE"/>
    <property type="match status" value="1"/>
</dbReference>
<feature type="domain" description="GH18" evidence="2">
    <location>
        <begin position="1"/>
        <end position="266"/>
    </location>
</feature>
<evidence type="ECO:0000256" key="1">
    <source>
        <dbReference type="SAM" id="Phobius"/>
    </source>
</evidence>
<dbReference type="InterPro" id="IPR011583">
    <property type="entry name" value="Chitinase_II/V-like_cat"/>
</dbReference>
<protein>
    <recommendedName>
        <fullName evidence="2">GH18 domain-containing protein</fullName>
    </recommendedName>
</protein>
<dbReference type="Pfam" id="PF00704">
    <property type="entry name" value="Glyco_hydro_18"/>
    <property type="match status" value="1"/>
</dbReference>
<organism evidence="3 4">
    <name type="scientific">Hohenbuehelia grisea</name>
    <dbReference type="NCBI Taxonomy" id="104357"/>
    <lineage>
        <taxon>Eukaryota</taxon>
        <taxon>Fungi</taxon>
        <taxon>Dikarya</taxon>
        <taxon>Basidiomycota</taxon>
        <taxon>Agaricomycotina</taxon>
        <taxon>Agaricomycetes</taxon>
        <taxon>Agaricomycetidae</taxon>
        <taxon>Agaricales</taxon>
        <taxon>Pleurotineae</taxon>
        <taxon>Pleurotaceae</taxon>
        <taxon>Hohenbuehelia</taxon>
    </lineage>
</organism>
<accession>A0ABR3J9X0</accession>
<dbReference type="InterPro" id="IPR017853">
    <property type="entry name" value="GH"/>
</dbReference>
<comment type="caution">
    <text evidence="3">The sequence shown here is derived from an EMBL/GenBank/DDBJ whole genome shotgun (WGS) entry which is preliminary data.</text>
</comment>
<dbReference type="PROSITE" id="PS51910">
    <property type="entry name" value="GH18_2"/>
    <property type="match status" value="1"/>
</dbReference>
<proteinExistence type="predicted"/>
<dbReference type="InterPro" id="IPR001223">
    <property type="entry name" value="Glyco_hydro18_cat"/>
</dbReference>
<reference evidence="4" key="1">
    <citation type="submission" date="2024-06" db="EMBL/GenBank/DDBJ databases">
        <title>Multi-omics analyses provide insights into the biosynthesis of the anticancer antibiotic pleurotin in Hohenbuehelia grisea.</title>
        <authorList>
            <person name="Weaver J.A."/>
            <person name="Alberti F."/>
        </authorList>
    </citation>
    <scope>NUCLEOTIDE SEQUENCE [LARGE SCALE GENOMIC DNA]</scope>
    <source>
        <strain evidence="4">T-177</strain>
    </source>
</reference>
<dbReference type="SMART" id="SM00636">
    <property type="entry name" value="Glyco_18"/>
    <property type="match status" value="1"/>
</dbReference>
<keyword evidence="4" id="KW-1185">Reference proteome</keyword>
<name>A0ABR3J9X0_9AGAR</name>
<evidence type="ECO:0000313" key="3">
    <source>
        <dbReference type="EMBL" id="KAL0952377.1"/>
    </source>
</evidence>
<dbReference type="Proteomes" id="UP001556367">
    <property type="component" value="Unassembled WGS sequence"/>
</dbReference>
<dbReference type="PANTHER" id="PTHR11177:SF333">
    <property type="entry name" value="CHITINASE"/>
    <property type="match status" value="1"/>
</dbReference>
<feature type="transmembrane region" description="Helical" evidence="1">
    <location>
        <begin position="237"/>
        <end position="264"/>
    </location>
</feature>
<keyword evidence="1" id="KW-0472">Membrane</keyword>
<dbReference type="InterPro" id="IPR050314">
    <property type="entry name" value="Glycosyl_Hydrlase_18"/>
</dbReference>